<reference evidence="1" key="1">
    <citation type="submission" date="2023-04" db="EMBL/GenBank/DDBJ databases">
        <title>A chromosome-level genome assembly of the parasitoid wasp Eretmocerus hayati.</title>
        <authorList>
            <person name="Zhong Y."/>
            <person name="Liu S."/>
            <person name="Liu Y."/>
        </authorList>
    </citation>
    <scope>NUCLEOTIDE SEQUENCE</scope>
    <source>
        <strain evidence="1">ZJU_SS_LIU_2023</strain>
    </source>
</reference>
<proteinExistence type="predicted"/>
<sequence>MGNAKKLLKFVREITESGVPDKPSENTEAKTLTSEPNESCPMKRSLHQSPLSPISTKDASPAKIPKQSKKSPKNVTEHSNQPSCSKSVSPENNKTDGAFLRFDTLRETILDHRQGDEVIEALDSDELFLDEKRTLMVRIICAELVLVRGNYPKHEFKGALTEALTTEFPRLKNEFSAFGFEHYYHPELRVGYIQTRLRNYQRSLPMSQRRYNTRPNTTKNILDTKSSAKNGKTTTLLSEEELEEKISRMLGLDETEGNEADINDLLSETFYNRQNWILKDSPSVTAVLKKYPRLKGFDGYMLDQEFGRMFEGKNNAFITEFPSSFEKRLIYSAKFYNPKLFEKYRPEKNESLKALLILIGLVPQPASVVLSRSKKTASEGQIKSKKVPKLRVKKTEMKTYPRKRINMRRENSNNKQAPRKIFS</sequence>
<protein>
    <submittedName>
        <fullName evidence="1">Uncharacterized protein</fullName>
    </submittedName>
</protein>
<organism evidence="1 2">
    <name type="scientific">Eretmocerus hayati</name>
    <dbReference type="NCBI Taxonomy" id="131215"/>
    <lineage>
        <taxon>Eukaryota</taxon>
        <taxon>Metazoa</taxon>
        <taxon>Ecdysozoa</taxon>
        <taxon>Arthropoda</taxon>
        <taxon>Hexapoda</taxon>
        <taxon>Insecta</taxon>
        <taxon>Pterygota</taxon>
        <taxon>Neoptera</taxon>
        <taxon>Endopterygota</taxon>
        <taxon>Hymenoptera</taxon>
        <taxon>Apocrita</taxon>
        <taxon>Proctotrupomorpha</taxon>
        <taxon>Chalcidoidea</taxon>
        <taxon>Aphelinidae</taxon>
        <taxon>Aphelininae</taxon>
        <taxon>Eretmocerus</taxon>
    </lineage>
</organism>
<name>A0ACC2NYC0_9HYME</name>
<evidence type="ECO:0000313" key="2">
    <source>
        <dbReference type="Proteomes" id="UP001239111"/>
    </source>
</evidence>
<dbReference type="Proteomes" id="UP001239111">
    <property type="component" value="Chromosome 2"/>
</dbReference>
<keyword evidence="2" id="KW-1185">Reference proteome</keyword>
<evidence type="ECO:0000313" key="1">
    <source>
        <dbReference type="EMBL" id="KAJ8676117.1"/>
    </source>
</evidence>
<accession>A0ACC2NYC0</accession>
<dbReference type="EMBL" id="CM056742">
    <property type="protein sequence ID" value="KAJ8676117.1"/>
    <property type="molecule type" value="Genomic_DNA"/>
</dbReference>
<comment type="caution">
    <text evidence="1">The sequence shown here is derived from an EMBL/GenBank/DDBJ whole genome shotgun (WGS) entry which is preliminary data.</text>
</comment>
<gene>
    <name evidence="1" type="ORF">QAD02_011903</name>
</gene>